<organism evidence="2 3">
    <name type="scientific">Methyloversatilis universalis (strain ATCC BAA-1314 / DSM 25237 / JCM 13912 / CCUG 52030 / FAM5)</name>
    <dbReference type="NCBI Taxonomy" id="1000565"/>
    <lineage>
        <taxon>Bacteria</taxon>
        <taxon>Pseudomonadati</taxon>
        <taxon>Pseudomonadota</taxon>
        <taxon>Betaproteobacteria</taxon>
        <taxon>Nitrosomonadales</taxon>
        <taxon>Sterolibacteriaceae</taxon>
        <taxon>Methyloversatilis</taxon>
    </lineage>
</organism>
<keyword evidence="3" id="KW-1185">Reference proteome</keyword>
<proteinExistence type="predicted"/>
<name>F5RDW5_METUF</name>
<dbReference type="Proteomes" id="UP000005019">
    <property type="component" value="Unassembled WGS sequence"/>
</dbReference>
<protein>
    <submittedName>
        <fullName evidence="2">Uncharacterized protein</fullName>
    </submittedName>
</protein>
<feature type="region of interest" description="Disordered" evidence="1">
    <location>
        <begin position="37"/>
        <end position="61"/>
    </location>
</feature>
<evidence type="ECO:0000256" key="1">
    <source>
        <dbReference type="SAM" id="MobiDB-lite"/>
    </source>
</evidence>
<comment type="caution">
    <text evidence="2">The sequence shown here is derived from an EMBL/GenBank/DDBJ whole genome shotgun (WGS) entry which is preliminary data.</text>
</comment>
<evidence type="ECO:0000313" key="3">
    <source>
        <dbReference type="Proteomes" id="UP000005019"/>
    </source>
</evidence>
<dbReference type="AlphaFoldDB" id="F5RDW5"/>
<accession>F5RDW5</accession>
<gene>
    <name evidence="2" type="ORF">METUNv1_02481</name>
</gene>
<dbReference type="EMBL" id="AFHG01000052">
    <property type="protein sequence ID" value="EGK71095.1"/>
    <property type="molecule type" value="Genomic_DNA"/>
</dbReference>
<reference evidence="2 3" key="1">
    <citation type="journal article" date="2011" name="J. Bacteriol.">
        <title>Genome sequence of Methyloversatilis universalis FAM5T, a methylotrophic representative of the order Rhodocyclales.</title>
        <authorList>
            <person name="Kittichotirat W."/>
            <person name="Good N.M."/>
            <person name="Hall R."/>
            <person name="Bringel F."/>
            <person name="Lajus A."/>
            <person name="Medigue C."/>
            <person name="Smalley N.E."/>
            <person name="Beck D."/>
            <person name="Bumgarner R."/>
            <person name="Vuilleumier S."/>
            <person name="Kalyuzhnaya M.G."/>
        </authorList>
    </citation>
    <scope>NUCLEOTIDE SEQUENCE [LARGE SCALE GENOMIC DNA]</scope>
    <source>
        <strain evidence="3">ATCC BAA-1314 / JCM 13912 / FAM5</strain>
    </source>
</reference>
<sequence length="208" mass="22887">MGHARPRQVGLDRRFHLLCRCGAAAGALQHESRHGGQALLPGAAQPGRRGTGRRSGVGGDRQRLYRARHALGRLRDHAVRWPHHGEQREVLERQGHQPAPQRALHRHFRFRARFRRGVAESAGGAVQPVRRLWPVRLRDVGDPPRQPQPDAADLAAAGSGRLIANAGRRCTVPADVLYSRAGAAPPRARPNACMTRVVPQCDALRRSP</sequence>
<evidence type="ECO:0000313" key="2">
    <source>
        <dbReference type="EMBL" id="EGK71095.1"/>
    </source>
</evidence>